<dbReference type="InterPro" id="IPR029058">
    <property type="entry name" value="AB_hydrolase_fold"/>
</dbReference>
<evidence type="ECO:0000313" key="2">
    <source>
        <dbReference type="EMBL" id="EYU19286.1"/>
    </source>
</evidence>
<dbReference type="PANTHER" id="PTHR11247">
    <property type="entry name" value="PALMITOYL-PROTEIN THIOESTERASE/DOLICHYLDIPHOSPHATASE 1"/>
    <property type="match status" value="1"/>
</dbReference>
<dbReference type="GO" id="GO:0016787">
    <property type="term" value="F:hydrolase activity"/>
    <property type="evidence" value="ECO:0007669"/>
    <property type="project" value="UniProtKB-KW"/>
</dbReference>
<protein>
    <recommendedName>
        <fullName evidence="4">Palmitoyl-protein thioesterase 1</fullName>
    </recommendedName>
</protein>
<keyword evidence="1" id="KW-0378">Hydrolase</keyword>
<dbReference type="EMBL" id="KI632299">
    <property type="protein sequence ID" value="EYU19286.1"/>
    <property type="molecule type" value="Genomic_DNA"/>
</dbReference>
<sequence length="214" mass="23813">GTLIGRGIVEFCEGAPPVNNFISIGGPQAGIASTNISAVRAIANNILRAGVYSEYAQNQFAPSGYTKIPENMKGYLKSCKFLPKLNNERPNDRNPVYKKRFTSLKNLILIMSENETVIKPKESSWFGYYEEGITKKILQPRQTKLYIEDWIGLKALDKAGRVKFIKVPGTHIEVSDVDTKKYVVPYLQKKWRIVKKSGDTEAEHGGAAAVTTTT</sequence>
<dbReference type="Gene3D" id="3.40.50.1820">
    <property type="entry name" value="alpha/beta hydrolase"/>
    <property type="match status" value="1"/>
</dbReference>
<proteinExistence type="predicted"/>
<accession>A0A022PU09</accession>
<name>A0A022PU09_ERYGU</name>
<dbReference type="SUPFAM" id="SSF53474">
    <property type="entry name" value="alpha/beta-Hydrolases"/>
    <property type="match status" value="1"/>
</dbReference>
<keyword evidence="3" id="KW-1185">Reference proteome</keyword>
<gene>
    <name evidence="2" type="ORF">MIMGU_mgv1a021282mg</name>
</gene>
<organism evidence="2 3">
    <name type="scientific">Erythranthe guttata</name>
    <name type="common">Yellow monkey flower</name>
    <name type="synonym">Mimulus guttatus</name>
    <dbReference type="NCBI Taxonomy" id="4155"/>
    <lineage>
        <taxon>Eukaryota</taxon>
        <taxon>Viridiplantae</taxon>
        <taxon>Streptophyta</taxon>
        <taxon>Embryophyta</taxon>
        <taxon>Tracheophyta</taxon>
        <taxon>Spermatophyta</taxon>
        <taxon>Magnoliopsida</taxon>
        <taxon>eudicotyledons</taxon>
        <taxon>Gunneridae</taxon>
        <taxon>Pentapetalae</taxon>
        <taxon>asterids</taxon>
        <taxon>lamiids</taxon>
        <taxon>Lamiales</taxon>
        <taxon>Phrymaceae</taxon>
        <taxon>Erythranthe</taxon>
    </lineage>
</organism>
<evidence type="ECO:0000256" key="1">
    <source>
        <dbReference type="ARBA" id="ARBA00022801"/>
    </source>
</evidence>
<evidence type="ECO:0008006" key="4">
    <source>
        <dbReference type="Google" id="ProtNLM"/>
    </source>
</evidence>
<reference evidence="2 3" key="1">
    <citation type="journal article" date="2013" name="Proc. Natl. Acad. Sci. U.S.A.">
        <title>Fine-scale variation in meiotic recombination in Mimulus inferred from population shotgun sequencing.</title>
        <authorList>
            <person name="Hellsten U."/>
            <person name="Wright K.M."/>
            <person name="Jenkins J."/>
            <person name="Shu S."/>
            <person name="Yuan Y."/>
            <person name="Wessler S.R."/>
            <person name="Schmutz J."/>
            <person name="Willis J.H."/>
            <person name="Rokhsar D.S."/>
        </authorList>
    </citation>
    <scope>NUCLEOTIDE SEQUENCE [LARGE SCALE GENOMIC DNA]</scope>
    <source>
        <strain evidence="3">cv. DUN x IM62</strain>
    </source>
</reference>
<dbReference type="STRING" id="4155.A0A022PU09"/>
<dbReference type="eggNOG" id="KOG2541">
    <property type="taxonomic scope" value="Eukaryota"/>
</dbReference>
<dbReference type="Proteomes" id="UP000030748">
    <property type="component" value="Unassembled WGS sequence"/>
</dbReference>
<dbReference type="Pfam" id="PF02089">
    <property type="entry name" value="Palm_thioest"/>
    <property type="match status" value="1"/>
</dbReference>
<evidence type="ECO:0000313" key="3">
    <source>
        <dbReference type="Proteomes" id="UP000030748"/>
    </source>
</evidence>
<dbReference type="PANTHER" id="PTHR11247:SF8">
    <property type="entry name" value="PALMITOYL-PROTEIN THIOESTERASE 1"/>
    <property type="match status" value="1"/>
</dbReference>
<feature type="non-terminal residue" evidence="2">
    <location>
        <position position="1"/>
    </location>
</feature>
<dbReference type="AlphaFoldDB" id="A0A022PU09"/>